<organism evidence="16 17">
    <name type="scientific">Ferrimonas balearica (strain DSM 9799 / CCM 4581 / KCTC 23876 / PAT)</name>
    <dbReference type="NCBI Taxonomy" id="550540"/>
    <lineage>
        <taxon>Bacteria</taxon>
        <taxon>Pseudomonadati</taxon>
        <taxon>Pseudomonadota</taxon>
        <taxon>Gammaproteobacteria</taxon>
        <taxon>Alteromonadales</taxon>
        <taxon>Ferrimonadaceae</taxon>
        <taxon>Ferrimonas</taxon>
    </lineage>
</organism>
<dbReference type="Pfam" id="PF06293">
    <property type="entry name" value="Kdo"/>
    <property type="match status" value="1"/>
</dbReference>
<dbReference type="Gene3D" id="1.10.510.10">
    <property type="entry name" value="Transferase(Phosphotransferase) domain 1"/>
    <property type="match status" value="1"/>
</dbReference>
<evidence type="ECO:0000256" key="7">
    <source>
        <dbReference type="ARBA" id="ARBA00022679"/>
    </source>
</evidence>
<evidence type="ECO:0000256" key="12">
    <source>
        <dbReference type="ARBA" id="ARBA00023136"/>
    </source>
</evidence>
<gene>
    <name evidence="15" type="primary">kdkA</name>
    <name evidence="16" type="ordered locus">Fbal_0149</name>
</gene>
<evidence type="ECO:0000256" key="5">
    <source>
        <dbReference type="ARBA" id="ARBA00022475"/>
    </source>
</evidence>
<dbReference type="AlphaFoldDB" id="E1SW63"/>
<evidence type="ECO:0000256" key="3">
    <source>
        <dbReference type="ARBA" id="ARBA00010327"/>
    </source>
</evidence>
<dbReference type="KEGG" id="fbl:Fbal_0149"/>
<comment type="function">
    <text evidence="15">Catalyzes the ATP-dependent phosphorylation of the 3-deoxy-D-manno-octulosonic acid (Kdo) residue in Kdo-lipid IV(A) at the 4-OH position.</text>
</comment>
<dbReference type="GO" id="GO:0009244">
    <property type="term" value="P:lipopolysaccharide core region biosynthetic process"/>
    <property type="evidence" value="ECO:0007669"/>
    <property type="project" value="UniProtKB-UniRule"/>
</dbReference>
<evidence type="ECO:0000256" key="10">
    <source>
        <dbReference type="ARBA" id="ARBA00022840"/>
    </source>
</evidence>
<keyword evidence="6 15" id="KW-0997">Cell inner membrane</keyword>
<keyword evidence="16" id="KW-0723">Serine/threonine-protein kinase</keyword>
<dbReference type="STRING" id="550540.Fbal_0149"/>
<comment type="pathway">
    <text evidence="2 15">Bacterial outer membrane biogenesis; LPS core biosynthesis.</text>
</comment>
<evidence type="ECO:0000256" key="8">
    <source>
        <dbReference type="ARBA" id="ARBA00022741"/>
    </source>
</evidence>
<dbReference type="SUPFAM" id="SSF56112">
    <property type="entry name" value="Protein kinase-like (PK-like)"/>
    <property type="match status" value="1"/>
</dbReference>
<dbReference type="EMBL" id="CP002209">
    <property type="protein sequence ID" value="ADN74363.1"/>
    <property type="molecule type" value="Genomic_DNA"/>
</dbReference>
<keyword evidence="17" id="KW-1185">Reference proteome</keyword>
<proteinExistence type="inferred from homology"/>
<keyword evidence="8 15" id="KW-0547">Nucleotide-binding</keyword>
<dbReference type="GO" id="GO:0005886">
    <property type="term" value="C:plasma membrane"/>
    <property type="evidence" value="ECO:0007669"/>
    <property type="project" value="UniProtKB-SubCell"/>
</dbReference>
<evidence type="ECO:0000256" key="11">
    <source>
        <dbReference type="ARBA" id="ARBA00022985"/>
    </source>
</evidence>
<evidence type="ECO:0000256" key="15">
    <source>
        <dbReference type="HAMAP-Rule" id="MF_00521"/>
    </source>
</evidence>
<comment type="subcellular location">
    <subcellularLocation>
        <location evidence="1 15">Cell inner membrane</location>
        <topology evidence="1 15">Peripheral membrane protein</topology>
        <orientation evidence="1 15">Cytoplasmic side</orientation>
    </subcellularLocation>
</comment>
<accession>E1SW63</accession>
<dbReference type="GeneID" id="67180391"/>
<keyword evidence="9 15" id="KW-0418">Kinase</keyword>
<evidence type="ECO:0000313" key="17">
    <source>
        <dbReference type="Proteomes" id="UP000006683"/>
    </source>
</evidence>
<evidence type="ECO:0000256" key="4">
    <source>
        <dbReference type="ARBA" id="ARBA00011988"/>
    </source>
</evidence>
<keyword evidence="11 15" id="KW-0448">Lipopolysaccharide biosynthesis</keyword>
<keyword evidence="10 15" id="KW-0067">ATP-binding</keyword>
<evidence type="ECO:0000256" key="6">
    <source>
        <dbReference type="ARBA" id="ARBA00022519"/>
    </source>
</evidence>
<evidence type="ECO:0000313" key="16">
    <source>
        <dbReference type="EMBL" id="ADN74363.1"/>
    </source>
</evidence>
<evidence type="ECO:0000256" key="2">
    <source>
        <dbReference type="ARBA" id="ARBA00004713"/>
    </source>
</evidence>
<dbReference type="Proteomes" id="UP000006683">
    <property type="component" value="Chromosome"/>
</dbReference>
<evidence type="ECO:0000256" key="1">
    <source>
        <dbReference type="ARBA" id="ARBA00004515"/>
    </source>
</evidence>
<evidence type="ECO:0000256" key="9">
    <source>
        <dbReference type="ARBA" id="ARBA00022777"/>
    </source>
</evidence>
<keyword evidence="7 15" id="KW-0808">Transferase</keyword>
<dbReference type="RefSeq" id="WP_013343669.1">
    <property type="nucleotide sequence ID" value="NC_014541.1"/>
</dbReference>
<dbReference type="InterPro" id="IPR011009">
    <property type="entry name" value="Kinase-like_dom_sf"/>
</dbReference>
<feature type="active site" evidence="15">
    <location>
        <position position="168"/>
    </location>
</feature>
<protein>
    <recommendedName>
        <fullName evidence="13 15">3-deoxy-D-manno-octulosonic acid kinase</fullName>
        <shortName evidence="15">Kdo kinase</shortName>
        <ecNumber evidence="4 15">2.7.1.166</ecNumber>
    </recommendedName>
</protein>
<dbReference type="NCBIfam" id="NF002475">
    <property type="entry name" value="PRK01723.1"/>
    <property type="match status" value="1"/>
</dbReference>
<comment type="catalytic activity">
    <reaction evidence="14 15">
        <text>an alpha-Kdo-(2-&gt;6)-lipid IVA + ATP = a 4-O-phospho-alpha-Kdo-(2-&gt;6)-lipid IVA + ADP + H(+)</text>
        <dbReference type="Rhea" id="RHEA:74271"/>
        <dbReference type="ChEBI" id="CHEBI:15378"/>
        <dbReference type="ChEBI" id="CHEBI:30616"/>
        <dbReference type="ChEBI" id="CHEBI:176428"/>
        <dbReference type="ChEBI" id="CHEBI:193140"/>
        <dbReference type="ChEBI" id="CHEBI:456216"/>
        <dbReference type="EC" id="2.7.1.166"/>
    </reaction>
</comment>
<comment type="similarity">
    <text evidence="3 15">Belongs to the protein kinase superfamily. KdkA/RfaP family.</text>
</comment>
<sequence length="243" mass="27429">MKILNFPPHRVYLAEAAPATLDANWFEPAWLREQGWVTGSSDSSGRNPAWFFQQDDRRYVLRHYWRGGLPGKLFKDGYLYLGEQRSRPWQELSLMVALKAKGLPVATPVAARLTRTGLNYRADLLTEMLPQSQDMVKHLSGGAMAAARWQALGAVLARFHREGVYHADLNARNILLSQGEFFLIDFDRGELRNPATDWQQANLARLRRSLLKEQGRVAGLHYDDAADWAALMAGYNSELASAS</sequence>
<dbReference type="EC" id="2.7.1.166" evidence="4 15"/>
<dbReference type="OrthoDB" id="6854449at2"/>
<reference evidence="16 17" key="1">
    <citation type="journal article" date="2010" name="Stand. Genomic Sci.">
        <title>Complete genome sequence of Ferrimonas balearica type strain (PAT).</title>
        <authorList>
            <person name="Nolan M."/>
            <person name="Sikorski J."/>
            <person name="Davenport K."/>
            <person name="Lucas S."/>
            <person name="Glavina Del Rio T."/>
            <person name="Tice H."/>
            <person name="Cheng J."/>
            <person name="Goodwin L."/>
            <person name="Pitluck S."/>
            <person name="Liolios K."/>
            <person name="Ivanova N."/>
            <person name="Mavromatis K."/>
            <person name="Ovchinnikova G."/>
            <person name="Pati A."/>
            <person name="Chen A."/>
            <person name="Palaniappan K."/>
            <person name="Land M."/>
            <person name="Hauser L."/>
            <person name="Chang Y."/>
            <person name="Jeffries C."/>
            <person name="Tapia R."/>
            <person name="Brettin T."/>
            <person name="Detter J."/>
            <person name="Han C."/>
            <person name="Yasawong M."/>
            <person name="Rohde M."/>
            <person name="Tindall B."/>
            <person name="Goker M."/>
            <person name="Woyke T."/>
            <person name="Bristow J."/>
            <person name="Eisen J."/>
            <person name="Markowitz V."/>
            <person name="Hugenholtz P."/>
            <person name="Kyrpides N."/>
            <person name="Klenk H."/>
            <person name="Lapidus A."/>
        </authorList>
    </citation>
    <scope>NUCLEOTIDE SEQUENCE [LARGE SCALE GENOMIC DNA]</scope>
    <source>
        <strain evidence="17">DSM 9799 / CCM 4581 / KCTC 23876 / PAT</strain>
    </source>
</reference>
<dbReference type="UniPathway" id="UPA00958"/>
<evidence type="ECO:0000256" key="14">
    <source>
        <dbReference type="ARBA" id="ARBA00034417"/>
    </source>
</evidence>
<dbReference type="eggNOG" id="COG3642">
    <property type="taxonomic scope" value="Bacteria"/>
</dbReference>
<keyword evidence="5 15" id="KW-1003">Cell membrane</keyword>
<keyword evidence="12 15" id="KW-0472">Membrane</keyword>
<name>E1SW63_FERBD</name>
<evidence type="ECO:0000256" key="13">
    <source>
        <dbReference type="ARBA" id="ARBA00029511"/>
    </source>
</evidence>
<dbReference type="HOGENOM" id="CLU_094226_0_0_6"/>
<dbReference type="InterPro" id="IPR022826">
    <property type="entry name" value="KDO_kinase"/>
</dbReference>
<dbReference type="HAMAP" id="MF_00521">
    <property type="entry name" value="KDO_kinase"/>
    <property type="match status" value="1"/>
</dbReference>
<dbReference type="GO" id="GO:0004674">
    <property type="term" value="F:protein serine/threonine kinase activity"/>
    <property type="evidence" value="ECO:0007669"/>
    <property type="project" value="UniProtKB-KW"/>
</dbReference>
<dbReference type="GO" id="GO:0005524">
    <property type="term" value="F:ATP binding"/>
    <property type="evidence" value="ECO:0007669"/>
    <property type="project" value="UniProtKB-UniRule"/>
</dbReference>